<reference evidence="2" key="1">
    <citation type="submission" date="2021-06" db="EMBL/GenBank/DDBJ databases">
        <authorList>
            <person name="Kallberg Y."/>
            <person name="Tangrot J."/>
            <person name="Rosling A."/>
        </authorList>
    </citation>
    <scope>NUCLEOTIDE SEQUENCE</scope>
    <source>
        <strain evidence="2">AZ414A</strain>
    </source>
</reference>
<keyword evidence="3" id="KW-1185">Reference proteome</keyword>
<keyword evidence="1" id="KW-0175">Coiled coil</keyword>
<proteinExistence type="predicted"/>
<comment type="caution">
    <text evidence="2">The sequence shown here is derived from an EMBL/GenBank/DDBJ whole genome shotgun (WGS) entry which is preliminary data.</text>
</comment>
<name>A0A9N8VLC9_9GLOM</name>
<evidence type="ECO:0000256" key="1">
    <source>
        <dbReference type="SAM" id="Coils"/>
    </source>
</evidence>
<dbReference type="EMBL" id="CAJVPK010000142">
    <property type="protein sequence ID" value="CAG8458775.1"/>
    <property type="molecule type" value="Genomic_DNA"/>
</dbReference>
<feature type="coiled-coil region" evidence="1">
    <location>
        <begin position="1"/>
        <end position="56"/>
    </location>
</feature>
<accession>A0A9N8VLC9</accession>
<dbReference type="AlphaFoldDB" id="A0A9N8VLC9"/>
<sequence length="189" mass="21912">MSKNTELKDDYEAKLDKANEEIEKLKRRNRVLAEINKQFGEENDQLNKDLDQYKKYRMPRPFQARSSPDNSRSIEMKLIMKKIDDEFNLNYDETFAILVNLEIQRKLIPELISTNPDEPQLKCAILVKFQKIFNVYMSTIGLMMNHPGGSQLSFAKISNDDDDLTSKSAYDTEIDQLEGEYEKGGSNLS</sequence>
<dbReference type="OrthoDB" id="2423533at2759"/>
<dbReference type="Proteomes" id="UP000789706">
    <property type="component" value="Unassembled WGS sequence"/>
</dbReference>
<evidence type="ECO:0000313" key="3">
    <source>
        <dbReference type="Proteomes" id="UP000789706"/>
    </source>
</evidence>
<protein>
    <submittedName>
        <fullName evidence="2">3555_t:CDS:1</fullName>
    </submittedName>
</protein>
<gene>
    <name evidence="2" type="ORF">DEBURN_LOCUS2563</name>
</gene>
<organism evidence="2 3">
    <name type="scientific">Diversispora eburnea</name>
    <dbReference type="NCBI Taxonomy" id="1213867"/>
    <lineage>
        <taxon>Eukaryota</taxon>
        <taxon>Fungi</taxon>
        <taxon>Fungi incertae sedis</taxon>
        <taxon>Mucoromycota</taxon>
        <taxon>Glomeromycotina</taxon>
        <taxon>Glomeromycetes</taxon>
        <taxon>Diversisporales</taxon>
        <taxon>Diversisporaceae</taxon>
        <taxon>Diversispora</taxon>
    </lineage>
</organism>
<evidence type="ECO:0000313" key="2">
    <source>
        <dbReference type="EMBL" id="CAG8458775.1"/>
    </source>
</evidence>